<protein>
    <submittedName>
        <fullName evidence="5">Regulator of protease activity HflC, stomatin/prohibitin superfamily</fullName>
    </submittedName>
</protein>
<dbReference type="Pfam" id="PF01145">
    <property type="entry name" value="Band_7"/>
    <property type="match status" value="1"/>
</dbReference>
<keyword evidence="5" id="KW-0645">Protease</keyword>
<dbReference type="AlphaFoldDB" id="A0A1G6GXM9"/>
<keyword evidence="6" id="KW-1185">Reference proteome</keyword>
<keyword evidence="2" id="KW-0175">Coiled coil</keyword>
<dbReference type="SUPFAM" id="SSF117892">
    <property type="entry name" value="Band 7/SPFH domain"/>
    <property type="match status" value="1"/>
</dbReference>
<dbReference type="OrthoDB" id="8885950at2"/>
<name>A0A1G6GXM9_9GAMM</name>
<evidence type="ECO:0000313" key="6">
    <source>
        <dbReference type="Proteomes" id="UP000243468"/>
    </source>
</evidence>
<evidence type="ECO:0000259" key="4">
    <source>
        <dbReference type="Pfam" id="PF01145"/>
    </source>
</evidence>
<keyword evidence="5" id="KW-0378">Hydrolase</keyword>
<dbReference type="GO" id="GO:0008233">
    <property type="term" value="F:peptidase activity"/>
    <property type="evidence" value="ECO:0007669"/>
    <property type="project" value="UniProtKB-KW"/>
</dbReference>
<dbReference type="Gene3D" id="3.30.479.30">
    <property type="entry name" value="Band 7 domain"/>
    <property type="match status" value="1"/>
</dbReference>
<keyword evidence="3" id="KW-0472">Membrane</keyword>
<organism evidence="5 6">
    <name type="scientific">Acinetobacter kookii</name>
    <dbReference type="NCBI Taxonomy" id="1226327"/>
    <lineage>
        <taxon>Bacteria</taxon>
        <taxon>Pseudomonadati</taxon>
        <taxon>Pseudomonadota</taxon>
        <taxon>Gammaproteobacteria</taxon>
        <taxon>Moraxellales</taxon>
        <taxon>Moraxellaceae</taxon>
        <taxon>Acinetobacter</taxon>
    </lineage>
</organism>
<keyword evidence="3" id="KW-0812">Transmembrane</keyword>
<sequence length="279" mass="30459">MQKKSYKTAGIVGTIIVAIILALIIIPASFTRITDADVGIRQTFSGEIEDTVLGQGLHQTVIGDVIKVSKRNLVLNVESQPIVVEKIPMQDFQLKVNYGIVPSNAAIAYKTEKAQHIITDDGDVYLLGQYVQYVANSAINDVVSKYKALAVNDNRAAIETEIKNSINVKLKAQGKDKFVKVNEINILKVSPPKSILDSSLAIVNSQNALKTKQNELETARVETEIKKVLAENASEKYVDLLRAEAEKTKAEALLKAAEKGTLNTMVIVPDKFTGVGQLK</sequence>
<dbReference type="InterPro" id="IPR036013">
    <property type="entry name" value="Band_7/SPFH_dom_sf"/>
</dbReference>
<dbReference type="InterPro" id="IPR001107">
    <property type="entry name" value="Band_7"/>
</dbReference>
<dbReference type="GO" id="GO:0006508">
    <property type="term" value="P:proteolysis"/>
    <property type="evidence" value="ECO:0007669"/>
    <property type="project" value="UniProtKB-KW"/>
</dbReference>
<comment type="subcellular location">
    <subcellularLocation>
        <location evidence="1">Membrane</location>
        <topology evidence="1">Single-pass membrane protein</topology>
    </subcellularLocation>
</comment>
<feature type="domain" description="Band 7" evidence="4">
    <location>
        <begin position="37"/>
        <end position="220"/>
    </location>
</feature>
<proteinExistence type="predicted"/>
<evidence type="ECO:0000313" key="5">
    <source>
        <dbReference type="EMBL" id="SDB86777.1"/>
    </source>
</evidence>
<evidence type="ECO:0000256" key="2">
    <source>
        <dbReference type="SAM" id="Coils"/>
    </source>
</evidence>
<dbReference type="Proteomes" id="UP000243468">
    <property type="component" value="Unassembled WGS sequence"/>
</dbReference>
<feature type="coiled-coil region" evidence="2">
    <location>
        <begin position="202"/>
        <end position="260"/>
    </location>
</feature>
<dbReference type="GO" id="GO:0016020">
    <property type="term" value="C:membrane"/>
    <property type="evidence" value="ECO:0007669"/>
    <property type="project" value="UniProtKB-SubCell"/>
</dbReference>
<accession>A0A1G6GXM9</accession>
<feature type="transmembrane region" description="Helical" evidence="3">
    <location>
        <begin position="9"/>
        <end position="30"/>
    </location>
</feature>
<evidence type="ECO:0000256" key="3">
    <source>
        <dbReference type="SAM" id="Phobius"/>
    </source>
</evidence>
<dbReference type="RefSeq" id="WP_092818533.1">
    <property type="nucleotide sequence ID" value="NZ_BAABKJ010000006.1"/>
</dbReference>
<evidence type="ECO:0000256" key="1">
    <source>
        <dbReference type="ARBA" id="ARBA00004167"/>
    </source>
</evidence>
<gene>
    <name evidence="5" type="ORF">SAMN05421732_101469</name>
</gene>
<keyword evidence="3" id="KW-1133">Transmembrane helix</keyword>
<reference evidence="6" key="1">
    <citation type="submission" date="2016-09" db="EMBL/GenBank/DDBJ databases">
        <authorList>
            <person name="Varghese N."/>
            <person name="Submissions S."/>
        </authorList>
    </citation>
    <scope>NUCLEOTIDE SEQUENCE [LARGE SCALE GENOMIC DNA]</scope>
    <source>
        <strain evidence="6">ANC 4667</strain>
    </source>
</reference>
<dbReference type="EMBL" id="FMYO01000001">
    <property type="protein sequence ID" value="SDB86777.1"/>
    <property type="molecule type" value="Genomic_DNA"/>
</dbReference>
<dbReference type="STRING" id="1226327.SAMN05421732_101469"/>